<dbReference type="AlphaFoldDB" id="A0A4Y6V1H4"/>
<organism evidence="2 3">
    <name type="scientific">Saccharibacillus brassicae</name>
    <dbReference type="NCBI Taxonomy" id="2583377"/>
    <lineage>
        <taxon>Bacteria</taxon>
        <taxon>Bacillati</taxon>
        <taxon>Bacillota</taxon>
        <taxon>Bacilli</taxon>
        <taxon>Bacillales</taxon>
        <taxon>Paenibacillaceae</taxon>
        <taxon>Saccharibacillus</taxon>
    </lineage>
</organism>
<dbReference type="InterPro" id="IPR051531">
    <property type="entry name" value="N-acetyltransferase"/>
</dbReference>
<keyword evidence="2" id="KW-0808">Transferase</keyword>
<sequence length="188" mass="21595">MKRIEAAFHPFPILETDRTRLRPISHDDVEDMYAYCSNPDVARHTTWEAHRSPEDTRQFIDFIASRYEPGQVGVWGIEDRASGRLIGTCDFVSWSSAHARAEVGYALSAEFWNRGIMTEVVGRVLEFGFHELDLERIEAKCLTENPGSAKVMEKAGMQFEGILRKYANIKGEFKDLKLYSILREEFEA</sequence>
<evidence type="ECO:0000313" key="3">
    <source>
        <dbReference type="Proteomes" id="UP000316968"/>
    </source>
</evidence>
<dbReference type="PROSITE" id="PS51186">
    <property type="entry name" value="GNAT"/>
    <property type="match status" value="1"/>
</dbReference>
<accession>A0A4Y6V1H4</accession>
<evidence type="ECO:0000259" key="1">
    <source>
        <dbReference type="PROSITE" id="PS51186"/>
    </source>
</evidence>
<dbReference type="SUPFAM" id="SSF55729">
    <property type="entry name" value="Acyl-CoA N-acyltransferases (Nat)"/>
    <property type="match status" value="1"/>
</dbReference>
<dbReference type="GO" id="GO:0005737">
    <property type="term" value="C:cytoplasm"/>
    <property type="evidence" value="ECO:0007669"/>
    <property type="project" value="TreeGrafter"/>
</dbReference>
<dbReference type="Proteomes" id="UP000316968">
    <property type="component" value="Chromosome"/>
</dbReference>
<feature type="domain" description="N-acetyltransferase" evidence="1">
    <location>
        <begin position="19"/>
        <end position="179"/>
    </location>
</feature>
<keyword evidence="3" id="KW-1185">Reference proteome</keyword>
<dbReference type="Gene3D" id="3.40.630.30">
    <property type="match status" value="1"/>
</dbReference>
<dbReference type="OrthoDB" id="9785602at2"/>
<dbReference type="InterPro" id="IPR000182">
    <property type="entry name" value="GNAT_dom"/>
</dbReference>
<dbReference type="RefSeq" id="WP_141449200.1">
    <property type="nucleotide sequence ID" value="NZ_CP041217.1"/>
</dbReference>
<dbReference type="Pfam" id="PF13302">
    <property type="entry name" value="Acetyltransf_3"/>
    <property type="match status" value="1"/>
</dbReference>
<protein>
    <submittedName>
        <fullName evidence="2">GNAT family N-acetyltransferase</fullName>
    </submittedName>
</protein>
<dbReference type="PANTHER" id="PTHR43792">
    <property type="entry name" value="GNAT FAMILY, PUTATIVE (AFU_ORTHOLOGUE AFUA_3G00765)-RELATED-RELATED"/>
    <property type="match status" value="1"/>
</dbReference>
<dbReference type="PANTHER" id="PTHR43792:SF9">
    <property type="entry name" value="RIBOSOMAL-PROTEIN-ALANINE ACETYLTRANSFERASE"/>
    <property type="match status" value="1"/>
</dbReference>
<evidence type="ECO:0000313" key="2">
    <source>
        <dbReference type="EMBL" id="QDH22658.1"/>
    </source>
</evidence>
<dbReference type="InterPro" id="IPR016181">
    <property type="entry name" value="Acyl_CoA_acyltransferase"/>
</dbReference>
<dbReference type="EMBL" id="CP041217">
    <property type="protein sequence ID" value="QDH22658.1"/>
    <property type="molecule type" value="Genomic_DNA"/>
</dbReference>
<proteinExistence type="predicted"/>
<dbReference type="KEGG" id="saca:FFV09_18500"/>
<dbReference type="GO" id="GO:0008999">
    <property type="term" value="F:protein-N-terminal-alanine acetyltransferase activity"/>
    <property type="evidence" value="ECO:0007669"/>
    <property type="project" value="TreeGrafter"/>
</dbReference>
<reference evidence="2 3" key="1">
    <citation type="submission" date="2019-06" db="EMBL/GenBank/DDBJ databases">
        <title>Saccharibacillus brassicae sp. nov., an endophytic bacterium isolated from Chinese cabbage seeds (Brassica pekinensis).</title>
        <authorList>
            <person name="Jiang L."/>
            <person name="Lee J."/>
            <person name="Kim S.W."/>
        </authorList>
    </citation>
    <scope>NUCLEOTIDE SEQUENCE [LARGE SCALE GENOMIC DNA]</scope>
    <source>
        <strain evidence="3">KCTC 43072 / ATSA2</strain>
    </source>
</reference>
<gene>
    <name evidence="2" type="ORF">FFV09_18500</name>
</gene>
<name>A0A4Y6V1H4_SACBS</name>